<dbReference type="InterPro" id="IPR023173">
    <property type="entry name" value="NADPH_Cyt_P450_Rdtase_alpha"/>
</dbReference>
<dbReference type="PRINTS" id="PR00369">
    <property type="entry name" value="FLAVODOXIN"/>
</dbReference>
<dbReference type="PANTHER" id="PTHR19384">
    <property type="entry name" value="NITRIC OXIDE SYNTHASE-RELATED"/>
    <property type="match status" value="1"/>
</dbReference>
<gene>
    <name evidence="9" type="primary">TAH18</name>
    <name evidence="12" type="ORF">RNJ44_02737</name>
</gene>
<feature type="binding site" evidence="9">
    <location>
        <begin position="106"/>
        <end position="115"/>
    </location>
    <ligand>
        <name>FMN</name>
        <dbReference type="ChEBI" id="CHEBI:58210"/>
    </ligand>
</feature>
<evidence type="ECO:0000256" key="6">
    <source>
        <dbReference type="ARBA" id="ARBA00022827"/>
    </source>
</evidence>
<dbReference type="PROSITE" id="PS50902">
    <property type="entry name" value="FLAVODOXIN_LIKE"/>
    <property type="match status" value="1"/>
</dbReference>
<evidence type="ECO:0000256" key="2">
    <source>
        <dbReference type="ARBA" id="ARBA00001974"/>
    </source>
</evidence>
<dbReference type="PANTHER" id="PTHR19384:SF10">
    <property type="entry name" value="NADPH-DEPENDENT DIFLAVIN OXIDOREDUCTASE 1"/>
    <property type="match status" value="1"/>
</dbReference>
<organism evidence="12 13">
    <name type="scientific">Nakaseomyces bracarensis</name>
    <dbReference type="NCBI Taxonomy" id="273131"/>
    <lineage>
        <taxon>Eukaryota</taxon>
        <taxon>Fungi</taxon>
        <taxon>Dikarya</taxon>
        <taxon>Ascomycota</taxon>
        <taxon>Saccharomycotina</taxon>
        <taxon>Saccharomycetes</taxon>
        <taxon>Saccharomycetales</taxon>
        <taxon>Saccharomycetaceae</taxon>
        <taxon>Nakaseomyces</taxon>
    </lineage>
</organism>
<keyword evidence="4 9" id="KW-0285">Flavoprotein</keyword>
<dbReference type="InterPro" id="IPR001709">
    <property type="entry name" value="Flavoprot_Pyr_Nucl_cyt_Rdtase"/>
</dbReference>
<dbReference type="InterPro" id="IPR017927">
    <property type="entry name" value="FAD-bd_FR_type"/>
</dbReference>
<dbReference type="InterPro" id="IPR001094">
    <property type="entry name" value="Flavdoxin-like"/>
</dbReference>
<keyword evidence="6 9" id="KW-0274">FAD</keyword>
<comment type="caution">
    <text evidence="12">The sequence shown here is derived from an EMBL/GenBank/DDBJ whole genome shotgun (WGS) entry which is preliminary data.</text>
</comment>
<dbReference type="EMBL" id="JBEVYD010000002">
    <property type="protein sequence ID" value="KAL3234949.1"/>
    <property type="molecule type" value="Genomic_DNA"/>
</dbReference>
<evidence type="ECO:0000256" key="7">
    <source>
        <dbReference type="ARBA" id="ARBA00022857"/>
    </source>
</evidence>
<comment type="subcellular location">
    <subcellularLocation>
        <location evidence="9">Cytoplasm</location>
    </subcellularLocation>
    <subcellularLocation>
        <location evidence="9">Mitochondrion</location>
    </subcellularLocation>
    <text evidence="9">Relocalizes to mitochondria after H(2)O(2) exposure.</text>
</comment>
<dbReference type="HAMAP" id="MF_03178">
    <property type="entry name" value="NDOR1"/>
    <property type="match status" value="1"/>
</dbReference>
<dbReference type="EC" id="1.18.1.-" evidence="9"/>
<dbReference type="InterPro" id="IPR003097">
    <property type="entry name" value="CysJ-like_FAD-binding"/>
</dbReference>
<name>A0ABR4P0Q5_9SACH</name>
<comment type="similarity">
    <text evidence="9">Belongs to the NADPH-dependent diflavin oxidoreductase NDOR1 family.</text>
</comment>
<dbReference type="InterPro" id="IPR017938">
    <property type="entry name" value="Riboflavin_synthase-like_b-brl"/>
</dbReference>
<dbReference type="SUPFAM" id="SSF52218">
    <property type="entry name" value="Flavoproteins"/>
    <property type="match status" value="1"/>
</dbReference>
<accession>A0ABR4P0Q5</accession>
<dbReference type="InterPro" id="IPR028879">
    <property type="entry name" value="NDOR1"/>
</dbReference>
<reference evidence="12 13" key="1">
    <citation type="submission" date="2024-05" db="EMBL/GenBank/DDBJ databases">
        <title>Long read based assembly of the Candida bracarensis genome reveals expanded adhesin content.</title>
        <authorList>
            <person name="Marcet-Houben M."/>
            <person name="Ksiezopolska E."/>
            <person name="Gabaldon T."/>
        </authorList>
    </citation>
    <scope>NUCLEOTIDE SEQUENCE [LARGE SCALE GENOMIC DNA]</scope>
    <source>
        <strain evidence="12 13">CBM6</strain>
    </source>
</reference>
<evidence type="ECO:0000256" key="9">
    <source>
        <dbReference type="HAMAP-Rule" id="MF_03178"/>
    </source>
</evidence>
<evidence type="ECO:0000256" key="8">
    <source>
        <dbReference type="ARBA" id="ARBA00023002"/>
    </source>
</evidence>
<keyword evidence="8 9" id="KW-0560">Oxidoreductase</keyword>
<comment type="similarity">
    <text evidence="9">In the C-terminal section; belongs to the flavoprotein pyridine nucleotide cytochrome reductase family.</text>
</comment>
<evidence type="ECO:0000256" key="1">
    <source>
        <dbReference type="ARBA" id="ARBA00001917"/>
    </source>
</evidence>
<dbReference type="SUPFAM" id="SSF63380">
    <property type="entry name" value="Riboflavin synthase domain-like"/>
    <property type="match status" value="1"/>
</dbReference>
<comment type="similarity">
    <text evidence="9">In the N-terminal section; belongs to the flavodoxin family.</text>
</comment>
<feature type="domain" description="FAD-binding FR-type" evidence="11">
    <location>
        <begin position="222"/>
        <end position="487"/>
    </location>
</feature>
<keyword evidence="3 9" id="KW-0963">Cytoplasm</keyword>
<feature type="binding site" evidence="9">
    <location>
        <position position="142"/>
    </location>
    <ligand>
        <name>FMN</name>
        <dbReference type="ChEBI" id="CHEBI:58210"/>
    </ligand>
</feature>
<evidence type="ECO:0000256" key="5">
    <source>
        <dbReference type="ARBA" id="ARBA00022643"/>
    </source>
</evidence>
<evidence type="ECO:0000313" key="12">
    <source>
        <dbReference type="EMBL" id="KAL3234949.1"/>
    </source>
</evidence>
<keyword evidence="9" id="KW-0496">Mitochondrion</keyword>
<dbReference type="SUPFAM" id="SSF52343">
    <property type="entry name" value="Ferredoxin reductase-like, C-terminal NADP-linked domain"/>
    <property type="match status" value="1"/>
</dbReference>
<keyword evidence="13" id="KW-1185">Reference proteome</keyword>
<dbReference type="Gene3D" id="2.40.30.10">
    <property type="entry name" value="Translation factors"/>
    <property type="match status" value="1"/>
</dbReference>
<dbReference type="Gene3D" id="3.40.50.80">
    <property type="entry name" value="Nucleotide-binding domain of ferredoxin-NADP reductase (FNR) module"/>
    <property type="match status" value="1"/>
</dbReference>
<dbReference type="PROSITE" id="PS51384">
    <property type="entry name" value="FAD_FR"/>
    <property type="match status" value="1"/>
</dbReference>
<comment type="subunit">
    <text evidence="9">Interacts with DRE2; as part of the cytosolic iron-sulfur (Fe-S) protein assembly (CIA) machinery.</text>
</comment>
<feature type="binding site" evidence="9">
    <location>
        <begin position="534"/>
        <end position="535"/>
    </location>
    <ligand>
        <name>NADP(+)</name>
        <dbReference type="ChEBI" id="CHEBI:58349"/>
    </ligand>
</feature>
<feature type="binding site" evidence="9">
    <location>
        <begin position="543"/>
        <end position="547"/>
    </location>
    <ligand>
        <name>NADP(+)</name>
        <dbReference type="ChEBI" id="CHEBI:58349"/>
    </ligand>
</feature>
<dbReference type="InterPro" id="IPR001433">
    <property type="entry name" value="OxRdtase_FAD/NAD-bd"/>
</dbReference>
<feature type="binding site" evidence="9">
    <location>
        <begin position="12"/>
        <end position="17"/>
    </location>
    <ligand>
        <name>FMN</name>
        <dbReference type="ChEBI" id="CHEBI:58210"/>
    </ligand>
</feature>
<comment type="catalytic activity">
    <reaction evidence="9">
        <text>2 oxidized [2Fe-2S]-[protein] + NADPH = 2 reduced [2Fe-2S]-[protein] + NADP(+) + H(+)</text>
        <dbReference type="Rhea" id="RHEA:67716"/>
        <dbReference type="Rhea" id="RHEA-COMP:17327"/>
        <dbReference type="Rhea" id="RHEA-COMP:17328"/>
        <dbReference type="ChEBI" id="CHEBI:15378"/>
        <dbReference type="ChEBI" id="CHEBI:33737"/>
        <dbReference type="ChEBI" id="CHEBI:33738"/>
        <dbReference type="ChEBI" id="CHEBI:57783"/>
        <dbReference type="ChEBI" id="CHEBI:58349"/>
    </reaction>
</comment>
<dbReference type="InterPro" id="IPR008254">
    <property type="entry name" value="Flavodoxin/NO_synth"/>
</dbReference>
<comment type="caution">
    <text evidence="9">Lacks conserved residue(s) required for the propagation of feature annotation.</text>
</comment>
<dbReference type="Pfam" id="PF00667">
    <property type="entry name" value="FAD_binding_1"/>
    <property type="match status" value="1"/>
</dbReference>
<dbReference type="InterPro" id="IPR029039">
    <property type="entry name" value="Flavoprotein-like_sf"/>
</dbReference>
<evidence type="ECO:0000313" key="13">
    <source>
        <dbReference type="Proteomes" id="UP001623330"/>
    </source>
</evidence>
<comment type="function">
    <text evidence="9">NADPH-dependent reductase which is a central component of the cytosolic iron-sulfur (Fe-S) protein assembly (CIA) machinery. Transfers electrons from NADPH via its FAD and FMN prosthetic groups to the [2Fe-2S] cluster of DRE2, another key component of the CIA machinery. In turn, this reduced cluster provides electrons for assembly of cytosolic iron-sulfur cluster proteins. Positively controls H(2)O(2)-induced cell death.</text>
</comment>
<comment type="cofactor">
    <cofactor evidence="1 9">
        <name>FMN</name>
        <dbReference type="ChEBI" id="CHEBI:58210"/>
    </cofactor>
</comment>
<dbReference type="PRINTS" id="PR00371">
    <property type="entry name" value="FPNCR"/>
</dbReference>
<evidence type="ECO:0000259" key="11">
    <source>
        <dbReference type="PROSITE" id="PS51384"/>
    </source>
</evidence>
<dbReference type="Gene3D" id="3.40.50.360">
    <property type="match status" value="1"/>
</dbReference>
<sequence>MSTSKIAVLYGSETGNAQDFASILSHKLHRLHFPHTLSSLADYKKEDILKCRYLFVICSTTGQGELPRNVYENSKGNQKSTLWTLLKKKNLPNDFLIHINSAYLGLGDSSYPKFNYALRKLHNRIVKQLGAKEIFDRLEADEQAMAGSNKGTGSGIESVYFEFERRVLDFLMNKFPNRKVNGQTMKREEIEKDIYLEPLTYLELDQNNTSQSDGKTSFSGDDSTRIGVVTENKRLTAEDHFQDVRQFIFKADEGKCYEPGDTIAIYPCNTDMAVQQMLDSQPHWLEIADKPLKFTNGAPPQLLDGGLVSPLTLRNLLKYHCDFMSIPRTTFFLKVWTFATDVSRLERGVEQMKDQQEKLYEFATDQDMQELYDYCNRPRRSIMEVIEDFQSLHLPWKYLLDYMPTIKPRFYSISSSANNPDIELTVAIVKYKTILRKIRTGVCTNFIGRLKQGDEVRFKLHNNNLLRKEHRGLPLILVGPGVGLAPLLSVVRSKLSEDMSLFFGCRFKDKDYLYEEELESLAQRGVMKLHPVFSRDRENSPDTKYVQDVLWKLGDEVTKKIIDDKAIFFLCGASGKMPIQIRLTFLEMLKKWGGFKDDESASEYLRTMEKEDRYLQETW</sequence>
<dbReference type="InterPro" id="IPR039261">
    <property type="entry name" value="FNR_nucleotide-bd"/>
</dbReference>
<feature type="binding site" evidence="9">
    <location>
        <position position="379"/>
    </location>
    <ligand>
        <name>FAD</name>
        <dbReference type="ChEBI" id="CHEBI:57692"/>
    </ligand>
</feature>
<dbReference type="Pfam" id="PF00258">
    <property type="entry name" value="Flavodoxin_1"/>
    <property type="match status" value="1"/>
</dbReference>
<evidence type="ECO:0000256" key="3">
    <source>
        <dbReference type="ARBA" id="ARBA00022490"/>
    </source>
</evidence>
<keyword evidence="7 9" id="KW-0521">NADP</keyword>
<feature type="binding site" evidence="9">
    <location>
        <begin position="409"/>
        <end position="412"/>
    </location>
    <ligand>
        <name>FAD</name>
        <dbReference type="ChEBI" id="CHEBI:57692"/>
    </ligand>
</feature>
<evidence type="ECO:0000256" key="4">
    <source>
        <dbReference type="ARBA" id="ARBA00022630"/>
    </source>
</evidence>
<comment type="cofactor">
    <cofactor evidence="2 9">
        <name>FAD</name>
        <dbReference type="ChEBI" id="CHEBI:57692"/>
    </cofactor>
</comment>
<feature type="domain" description="Flavodoxin-like" evidence="10">
    <location>
        <begin position="6"/>
        <end position="168"/>
    </location>
</feature>
<evidence type="ECO:0000259" key="10">
    <source>
        <dbReference type="PROSITE" id="PS50902"/>
    </source>
</evidence>
<protein>
    <recommendedName>
        <fullName evidence="9">NADPH-dependent diflavin oxidoreductase 1</fullName>
        <ecNumber evidence="9">1.18.1.-</ecNumber>
    </recommendedName>
    <alternativeName>
        <fullName evidence="9">NADPH-dependent FMN and FAD-containing oxidoreductase</fullName>
    </alternativeName>
</protein>
<dbReference type="Proteomes" id="UP001623330">
    <property type="component" value="Unassembled WGS sequence"/>
</dbReference>
<dbReference type="Pfam" id="PF00175">
    <property type="entry name" value="NAD_binding_1"/>
    <property type="match status" value="1"/>
</dbReference>
<feature type="binding site" evidence="9">
    <location>
        <position position="619"/>
    </location>
    <ligand>
        <name>FAD</name>
        <dbReference type="ChEBI" id="CHEBI:57692"/>
    </ligand>
</feature>
<dbReference type="Gene3D" id="1.20.990.10">
    <property type="entry name" value="NADPH-cytochrome p450 Reductase, Chain A, domain 3"/>
    <property type="match status" value="1"/>
</dbReference>
<proteinExistence type="inferred from homology"/>
<feature type="binding site" evidence="9">
    <location>
        <begin position="59"/>
        <end position="62"/>
    </location>
    <ligand>
        <name>FMN</name>
        <dbReference type="ChEBI" id="CHEBI:58210"/>
    </ligand>
</feature>
<feature type="binding site" evidence="9">
    <location>
        <begin position="441"/>
        <end position="444"/>
    </location>
    <ligand>
        <name>FAD</name>
        <dbReference type="ChEBI" id="CHEBI:57692"/>
    </ligand>
</feature>
<keyword evidence="5 9" id="KW-0288">FMN</keyword>